<reference evidence="3" key="2">
    <citation type="journal article" date="2008" name="Nucleic Acids Res.">
        <title>The rice annotation project database (RAP-DB): 2008 update.</title>
        <authorList>
            <consortium name="The rice annotation project (RAP)"/>
        </authorList>
    </citation>
    <scope>GENOME REANNOTATION</scope>
    <source>
        <strain evidence="3">cv. Nipponbare</strain>
    </source>
</reference>
<gene>
    <name evidence="2" type="primary">OSJNBa0009J19.25</name>
</gene>
<feature type="compositionally biased region" description="Basic residues" evidence="1">
    <location>
        <begin position="62"/>
        <end position="72"/>
    </location>
</feature>
<accession>Q654E1</accession>
<sequence length="78" mass="9100">MVAVVRIRLSQRRPWWIGLTLPRRHRWRCRAWSRPLSTTSLSLSAAPLPEIAKPPAAQSRLPPHRQRQRRSRPPLPLA</sequence>
<reference evidence="3" key="1">
    <citation type="journal article" date="2005" name="Nature">
        <title>The map-based sequence of the rice genome.</title>
        <authorList>
            <consortium name="International rice genome sequencing project (IRGSP)"/>
            <person name="Matsumoto T."/>
            <person name="Wu J."/>
            <person name="Kanamori H."/>
            <person name="Katayose Y."/>
            <person name="Fujisawa M."/>
            <person name="Namiki N."/>
            <person name="Mizuno H."/>
            <person name="Yamamoto K."/>
            <person name="Antonio B.A."/>
            <person name="Baba T."/>
            <person name="Sakata K."/>
            <person name="Nagamura Y."/>
            <person name="Aoki H."/>
            <person name="Arikawa K."/>
            <person name="Arita K."/>
            <person name="Bito T."/>
            <person name="Chiden Y."/>
            <person name="Fujitsuka N."/>
            <person name="Fukunaka R."/>
            <person name="Hamada M."/>
            <person name="Harada C."/>
            <person name="Hayashi A."/>
            <person name="Hijishita S."/>
            <person name="Honda M."/>
            <person name="Hosokawa S."/>
            <person name="Ichikawa Y."/>
            <person name="Idonuma A."/>
            <person name="Iijima M."/>
            <person name="Ikeda M."/>
            <person name="Ikeno M."/>
            <person name="Ito K."/>
            <person name="Ito S."/>
            <person name="Ito T."/>
            <person name="Ito Y."/>
            <person name="Ito Y."/>
            <person name="Iwabuchi A."/>
            <person name="Kamiya K."/>
            <person name="Karasawa W."/>
            <person name="Kurita K."/>
            <person name="Katagiri S."/>
            <person name="Kikuta A."/>
            <person name="Kobayashi H."/>
            <person name="Kobayashi N."/>
            <person name="Machita K."/>
            <person name="Maehara T."/>
            <person name="Masukawa M."/>
            <person name="Mizubayashi T."/>
            <person name="Mukai Y."/>
            <person name="Nagasaki H."/>
            <person name="Nagata Y."/>
            <person name="Naito S."/>
            <person name="Nakashima M."/>
            <person name="Nakama Y."/>
            <person name="Nakamichi Y."/>
            <person name="Nakamura M."/>
            <person name="Meguro A."/>
            <person name="Negishi M."/>
            <person name="Ohta I."/>
            <person name="Ohta T."/>
            <person name="Okamoto M."/>
            <person name="Ono N."/>
            <person name="Saji S."/>
            <person name="Sakaguchi M."/>
            <person name="Sakai K."/>
            <person name="Shibata M."/>
            <person name="Shimokawa T."/>
            <person name="Song J."/>
            <person name="Takazaki Y."/>
            <person name="Terasawa K."/>
            <person name="Tsugane M."/>
            <person name="Tsuji K."/>
            <person name="Ueda S."/>
            <person name="Waki K."/>
            <person name="Yamagata H."/>
            <person name="Yamamoto M."/>
            <person name="Yamamoto S."/>
            <person name="Yamane H."/>
            <person name="Yoshiki S."/>
            <person name="Yoshihara R."/>
            <person name="Yukawa K."/>
            <person name="Zhong H."/>
            <person name="Yano M."/>
            <person name="Yuan Q."/>
            <person name="Ouyang S."/>
            <person name="Liu J."/>
            <person name="Jones K.M."/>
            <person name="Gansberger K."/>
            <person name="Moffat K."/>
            <person name="Hill J."/>
            <person name="Bera J."/>
            <person name="Fadrosh D."/>
            <person name="Jin S."/>
            <person name="Johri S."/>
            <person name="Kim M."/>
            <person name="Overton L."/>
            <person name="Reardon M."/>
            <person name="Tsitrin T."/>
            <person name="Vuong H."/>
            <person name="Weaver B."/>
            <person name="Ciecko A."/>
            <person name="Tallon L."/>
            <person name="Jackson J."/>
            <person name="Pai G."/>
            <person name="Aken S.V."/>
            <person name="Utterback T."/>
            <person name="Reidmuller S."/>
            <person name="Feldblyum T."/>
            <person name="Hsiao J."/>
            <person name="Zismann V."/>
            <person name="Iobst S."/>
            <person name="de Vazeille A.R."/>
            <person name="Buell C.R."/>
            <person name="Ying K."/>
            <person name="Li Y."/>
            <person name="Lu T."/>
            <person name="Huang Y."/>
            <person name="Zhao Q."/>
            <person name="Feng Q."/>
            <person name="Zhang L."/>
            <person name="Zhu J."/>
            <person name="Weng Q."/>
            <person name="Mu J."/>
            <person name="Lu Y."/>
            <person name="Fan D."/>
            <person name="Liu Y."/>
            <person name="Guan J."/>
            <person name="Zhang Y."/>
            <person name="Yu S."/>
            <person name="Liu X."/>
            <person name="Zhang Y."/>
            <person name="Hong G."/>
            <person name="Han B."/>
            <person name="Choisne N."/>
            <person name="Demange N."/>
            <person name="Orjeda G."/>
            <person name="Samain S."/>
            <person name="Cattolico L."/>
            <person name="Pelletier E."/>
            <person name="Couloux A."/>
            <person name="Segurens B."/>
            <person name="Wincker P."/>
            <person name="D'Hont A."/>
            <person name="Scarpelli C."/>
            <person name="Weissenbach J."/>
            <person name="Salanoubat M."/>
            <person name="Quetier F."/>
            <person name="Yu Y."/>
            <person name="Kim H.R."/>
            <person name="Rambo T."/>
            <person name="Currie J."/>
            <person name="Collura K."/>
            <person name="Luo M."/>
            <person name="Yang T."/>
            <person name="Ammiraju J.S.S."/>
            <person name="Engler F."/>
            <person name="Soderlund C."/>
            <person name="Wing R.A."/>
            <person name="Palmer L.E."/>
            <person name="de la Bastide M."/>
            <person name="Spiegel L."/>
            <person name="Nascimento L."/>
            <person name="Zutavern T."/>
            <person name="O'Shaughnessy A."/>
            <person name="Dike S."/>
            <person name="Dedhia N."/>
            <person name="Preston R."/>
            <person name="Balija V."/>
            <person name="McCombie W.R."/>
            <person name="Chow T."/>
            <person name="Chen H."/>
            <person name="Chung M."/>
            <person name="Chen C."/>
            <person name="Shaw J."/>
            <person name="Wu H."/>
            <person name="Hsiao K."/>
            <person name="Chao Y."/>
            <person name="Chu M."/>
            <person name="Cheng C."/>
            <person name="Hour A."/>
            <person name="Lee P."/>
            <person name="Lin S."/>
            <person name="Lin Y."/>
            <person name="Liou J."/>
            <person name="Liu S."/>
            <person name="Hsing Y."/>
            <person name="Raghuvanshi S."/>
            <person name="Mohanty A."/>
            <person name="Bharti A.K."/>
            <person name="Gaur A."/>
            <person name="Gupta V."/>
            <person name="Kumar D."/>
            <person name="Ravi V."/>
            <person name="Vij S."/>
            <person name="Kapur A."/>
            <person name="Khurana P."/>
            <person name="Khurana P."/>
            <person name="Khurana J.P."/>
            <person name="Tyagi A.K."/>
            <person name="Gaikwad K."/>
            <person name="Singh A."/>
            <person name="Dalal V."/>
            <person name="Srivastava S."/>
            <person name="Dixit A."/>
            <person name="Pal A.K."/>
            <person name="Ghazi I.A."/>
            <person name="Yadav M."/>
            <person name="Pandit A."/>
            <person name="Bhargava A."/>
            <person name="Sureshbabu K."/>
            <person name="Batra K."/>
            <person name="Sharma T.R."/>
            <person name="Mohapatra T."/>
            <person name="Singh N.K."/>
            <person name="Messing J."/>
            <person name="Nelson A.B."/>
            <person name="Fuks G."/>
            <person name="Kavchok S."/>
            <person name="Keizer G."/>
            <person name="Linton E."/>
            <person name="Llaca V."/>
            <person name="Song R."/>
            <person name="Tanyolac B."/>
            <person name="Young S."/>
            <person name="Ho-Il K."/>
            <person name="Hahn J.H."/>
            <person name="Sangsakoo G."/>
            <person name="Vanavichit A."/>
            <person name="de Mattos Luiz.A.T."/>
            <person name="Zimmer P.D."/>
            <person name="Malone G."/>
            <person name="Dellagostin O."/>
            <person name="de Oliveira A.C."/>
            <person name="Bevan M."/>
            <person name="Bancroft I."/>
            <person name="Minx P."/>
            <person name="Cordum H."/>
            <person name="Wilson R."/>
            <person name="Cheng Z."/>
            <person name="Jin W."/>
            <person name="Jiang J."/>
            <person name="Leong S.A."/>
            <person name="Iwama H."/>
            <person name="Gojobori T."/>
            <person name="Itoh T."/>
            <person name="Niimura Y."/>
            <person name="Fujii Y."/>
            <person name="Habara T."/>
            <person name="Sakai H."/>
            <person name="Sato Y."/>
            <person name="Wilson G."/>
            <person name="Kumar K."/>
            <person name="McCouch S."/>
            <person name="Juretic N."/>
            <person name="Hoen D."/>
            <person name="Wright S."/>
            <person name="Bruskiewich R."/>
            <person name="Bureau T."/>
            <person name="Miyao A."/>
            <person name="Hirochika H."/>
            <person name="Nishikawa T."/>
            <person name="Kadowaki K."/>
            <person name="Sugiura M."/>
            <person name="Burr B."/>
            <person name="Sasaki T."/>
        </authorList>
    </citation>
    <scope>NUCLEOTIDE SEQUENCE [LARGE SCALE GENOMIC DNA]</scope>
    <source>
        <strain evidence="3">cv. Nipponbare</strain>
    </source>
</reference>
<evidence type="ECO:0000313" key="2">
    <source>
        <dbReference type="EMBL" id="BAD45824.1"/>
    </source>
</evidence>
<proteinExistence type="predicted"/>
<dbReference type="Proteomes" id="UP000000763">
    <property type="component" value="Chromosome 6"/>
</dbReference>
<dbReference type="EMBL" id="AP004730">
    <property type="protein sequence ID" value="BAD45824.1"/>
    <property type="molecule type" value="Genomic_DNA"/>
</dbReference>
<evidence type="ECO:0000313" key="3">
    <source>
        <dbReference type="Proteomes" id="UP000000763"/>
    </source>
</evidence>
<dbReference type="AlphaFoldDB" id="Q654E1"/>
<organism evidence="2 3">
    <name type="scientific">Oryza sativa subsp. japonica</name>
    <name type="common">Rice</name>
    <dbReference type="NCBI Taxonomy" id="39947"/>
    <lineage>
        <taxon>Eukaryota</taxon>
        <taxon>Viridiplantae</taxon>
        <taxon>Streptophyta</taxon>
        <taxon>Embryophyta</taxon>
        <taxon>Tracheophyta</taxon>
        <taxon>Spermatophyta</taxon>
        <taxon>Magnoliopsida</taxon>
        <taxon>Liliopsida</taxon>
        <taxon>Poales</taxon>
        <taxon>Poaceae</taxon>
        <taxon>BOP clade</taxon>
        <taxon>Oryzoideae</taxon>
        <taxon>Oryzeae</taxon>
        <taxon>Oryzinae</taxon>
        <taxon>Oryza</taxon>
        <taxon>Oryza sativa</taxon>
    </lineage>
</organism>
<protein>
    <submittedName>
        <fullName evidence="2">Uncharacterized protein</fullName>
    </submittedName>
</protein>
<evidence type="ECO:0000256" key="1">
    <source>
        <dbReference type="SAM" id="MobiDB-lite"/>
    </source>
</evidence>
<feature type="region of interest" description="Disordered" evidence="1">
    <location>
        <begin position="45"/>
        <end position="78"/>
    </location>
</feature>
<name>Q654E1_ORYSJ</name>